<reference evidence="3 4" key="1">
    <citation type="submission" date="2020-05" db="EMBL/GenBank/DDBJ databases">
        <title>MicrobeNet Type strains.</title>
        <authorList>
            <person name="Nicholson A.C."/>
        </authorList>
    </citation>
    <scope>NUCLEOTIDE SEQUENCE [LARGE SCALE GENOMIC DNA]</scope>
    <source>
        <strain evidence="3 4">JCM 3224</strain>
    </source>
</reference>
<dbReference type="PRINTS" id="PR00040">
    <property type="entry name" value="HTHMERR"/>
</dbReference>
<keyword evidence="1" id="KW-0238">DNA-binding</keyword>
<accession>A0A849BUZ0</accession>
<dbReference type="RefSeq" id="WP_084522047.1">
    <property type="nucleotide sequence ID" value="NZ_JABELX010000001.1"/>
</dbReference>
<comment type="caution">
    <text evidence="3">The sequence shown here is derived from an EMBL/GenBank/DDBJ whole genome shotgun (WGS) entry which is preliminary data.</text>
</comment>
<dbReference type="SUPFAM" id="SSF46955">
    <property type="entry name" value="Putative DNA-binding domain"/>
    <property type="match status" value="1"/>
</dbReference>
<dbReference type="PANTHER" id="PTHR30204">
    <property type="entry name" value="REDOX-CYCLING DRUG-SENSING TRANSCRIPTIONAL ACTIVATOR SOXR"/>
    <property type="match status" value="1"/>
</dbReference>
<dbReference type="Gene3D" id="1.10.1660.10">
    <property type="match status" value="1"/>
</dbReference>
<dbReference type="Proteomes" id="UP000586827">
    <property type="component" value="Unassembled WGS sequence"/>
</dbReference>
<evidence type="ECO:0000313" key="3">
    <source>
        <dbReference type="EMBL" id="NNH68878.1"/>
    </source>
</evidence>
<dbReference type="InterPro" id="IPR009061">
    <property type="entry name" value="DNA-bd_dom_put_sf"/>
</dbReference>
<name>A0A849BUZ0_9NOCA</name>
<dbReference type="SMART" id="SM00422">
    <property type="entry name" value="HTH_MERR"/>
    <property type="match status" value="1"/>
</dbReference>
<organism evidence="3 4">
    <name type="scientific">Nocardia uniformis</name>
    <dbReference type="NCBI Taxonomy" id="53432"/>
    <lineage>
        <taxon>Bacteria</taxon>
        <taxon>Bacillati</taxon>
        <taxon>Actinomycetota</taxon>
        <taxon>Actinomycetes</taxon>
        <taxon>Mycobacteriales</taxon>
        <taxon>Nocardiaceae</taxon>
        <taxon>Nocardia</taxon>
    </lineage>
</organism>
<dbReference type="CDD" id="cd00592">
    <property type="entry name" value="HTH_MerR-like"/>
    <property type="match status" value="1"/>
</dbReference>
<dbReference type="Pfam" id="PF13411">
    <property type="entry name" value="MerR_1"/>
    <property type="match status" value="1"/>
</dbReference>
<evidence type="ECO:0000259" key="2">
    <source>
        <dbReference type="PROSITE" id="PS50937"/>
    </source>
</evidence>
<protein>
    <submittedName>
        <fullName evidence="3">MerR family transcriptional regulator</fullName>
    </submittedName>
</protein>
<feature type="domain" description="HTH merR-type" evidence="2">
    <location>
        <begin position="6"/>
        <end position="74"/>
    </location>
</feature>
<sequence length="141" mass="15825">MTTVAELRIGDAAAALGIEAHVLRHWESVGLLIPQRSPSGHRNYDEQTLAQARMIRVLQRAGLSLDQIRRLAAGGRDDRLALIDAKRAEVREQLALLRATDRFLEHLAACRHRIIAECPDCAQFTARDRVFARSRTTRPPV</sequence>
<dbReference type="GO" id="GO:0003700">
    <property type="term" value="F:DNA-binding transcription factor activity"/>
    <property type="evidence" value="ECO:0007669"/>
    <property type="project" value="InterPro"/>
</dbReference>
<dbReference type="PROSITE" id="PS50937">
    <property type="entry name" value="HTH_MERR_2"/>
    <property type="match status" value="1"/>
</dbReference>
<evidence type="ECO:0000313" key="4">
    <source>
        <dbReference type="Proteomes" id="UP000586827"/>
    </source>
</evidence>
<dbReference type="PANTHER" id="PTHR30204:SF93">
    <property type="entry name" value="HTH MERR-TYPE DOMAIN-CONTAINING PROTEIN"/>
    <property type="match status" value="1"/>
</dbReference>
<gene>
    <name evidence="3" type="ORF">HLB23_03135</name>
</gene>
<keyword evidence="4" id="KW-1185">Reference proteome</keyword>
<dbReference type="AlphaFoldDB" id="A0A849BUZ0"/>
<dbReference type="EMBL" id="JABELX010000001">
    <property type="protein sequence ID" value="NNH68878.1"/>
    <property type="molecule type" value="Genomic_DNA"/>
</dbReference>
<evidence type="ECO:0000256" key="1">
    <source>
        <dbReference type="ARBA" id="ARBA00023125"/>
    </source>
</evidence>
<dbReference type="GO" id="GO:0003677">
    <property type="term" value="F:DNA binding"/>
    <property type="evidence" value="ECO:0007669"/>
    <property type="project" value="UniProtKB-KW"/>
</dbReference>
<dbReference type="InterPro" id="IPR000551">
    <property type="entry name" value="MerR-type_HTH_dom"/>
</dbReference>
<dbReference type="InterPro" id="IPR047057">
    <property type="entry name" value="MerR_fam"/>
</dbReference>
<proteinExistence type="predicted"/>